<name>Q6PYU8_SCHJA</name>
<dbReference type="EMBL" id="AY570754">
    <property type="protein sequence ID" value="AAS68259.1"/>
    <property type="molecule type" value="mRNA"/>
</dbReference>
<dbReference type="AlphaFoldDB" id="Q6PYU8"/>
<feature type="transmembrane region" description="Helical" evidence="1">
    <location>
        <begin position="50"/>
        <end position="73"/>
    </location>
</feature>
<dbReference type="EMBL" id="EU622899">
    <property type="protein sequence ID" value="ACC94992.1"/>
    <property type="molecule type" value="mRNA"/>
</dbReference>
<proteinExistence type="evidence at transcript level"/>
<protein>
    <submittedName>
        <fullName evidence="2">Egg protein CP754</fullName>
    </submittedName>
</protein>
<keyword evidence="1" id="KW-0812">Transmembrane</keyword>
<evidence type="ECO:0000256" key="1">
    <source>
        <dbReference type="SAM" id="Phobius"/>
    </source>
</evidence>
<keyword evidence="1" id="KW-0472">Membrane</keyword>
<organism evidence="2">
    <name type="scientific">Schistosoma japonicum</name>
    <name type="common">Blood fluke</name>
    <dbReference type="NCBI Taxonomy" id="6182"/>
    <lineage>
        <taxon>Eukaryota</taxon>
        <taxon>Metazoa</taxon>
        <taxon>Spiralia</taxon>
        <taxon>Lophotrochozoa</taxon>
        <taxon>Platyhelminthes</taxon>
        <taxon>Trematoda</taxon>
        <taxon>Digenea</taxon>
        <taxon>Strigeidida</taxon>
        <taxon>Schistosomatoidea</taxon>
        <taxon>Schistosomatidae</taxon>
        <taxon>Schistosoma</taxon>
    </lineage>
</organism>
<evidence type="ECO:0000313" key="3">
    <source>
        <dbReference type="EMBL" id="ACC94992.1"/>
    </source>
</evidence>
<keyword evidence="1" id="KW-1133">Transmembrane helix</keyword>
<reference evidence="2" key="1">
    <citation type="submission" date="2004-03" db="EMBL/GenBank/DDBJ databases">
        <title>Using Retrovirus SST System to Isolate the cDNA Harboring Functional Signal Sequence from Egg of Schistosoma japonicum (Chinese Mainland Strain).</title>
        <authorList>
            <person name="Yu C."/>
            <person name="Zhang F."/>
            <person name="Mihoko K."/>
            <person name="Masahiro I."/>
            <person name="Zhu Y."/>
            <person name="Hirayama K."/>
        </authorList>
    </citation>
    <scope>NUCLEOTIDE SEQUENCE</scope>
</reference>
<evidence type="ECO:0000313" key="2">
    <source>
        <dbReference type="EMBL" id="AAS68259.1"/>
    </source>
</evidence>
<sequence>MNIIELTSVPIMLSIDSITLSNSMRGISDRVIQSKQEEIVFLRSPENMKVLIPLVIMITIHLINTDMILGYVGEIQVRNQTARALENLTGLSEIMVTDIVTNQIKLKGERCHLVVPI</sequence>
<reference evidence="3" key="2">
    <citation type="journal article" date="2006" name="PLoS Pathog.">
        <title>New perspectives on host-parasite interplay by comparative transcriptomic and proteomic analyses of Schistosoma japonicum.</title>
        <authorList>
            <person name="Liu F."/>
            <person name="Lu J."/>
            <person name="Hu W."/>
            <person name="Wang S.Y."/>
            <person name="Cui S.J."/>
            <person name="Chi M."/>
            <person name="Yan Q."/>
            <person name="Wang X.R."/>
            <person name="Song H.D."/>
            <person name="Xu X.N."/>
            <person name="Wang J.J."/>
            <person name="Zhang X.L."/>
            <person name="Zhang X."/>
            <person name="Wang Z.Q."/>
            <person name="Xue C.L."/>
            <person name="Brindley P.J."/>
            <person name="McManus D.P."/>
            <person name="Yang P.Y."/>
            <person name="Feng Z."/>
            <person name="Chen Z."/>
            <person name="Han Z.G."/>
        </authorList>
    </citation>
    <scope>NUCLEOTIDE SEQUENCE</scope>
</reference>
<accession>Q6PYU8</accession>
<gene>
    <name evidence="2" type="primary">CP754</name>
</gene>
<reference evidence="3" key="3">
    <citation type="submission" date="2008-03" db="EMBL/GenBank/DDBJ databases">
        <authorList>
            <person name="Liu F."/>
            <person name="Lu J."/>
            <person name="Hu W."/>
            <person name="Wang S.-Y."/>
            <person name="Cui S.-J."/>
            <person name="Chi M."/>
            <person name="Yan Q."/>
            <person name="Wang X.-R."/>
            <person name="Song H.-D."/>
            <person name="Xu X.-N."/>
            <person name="Wang J.-J."/>
            <person name="Zhang X.-L."/>
            <person name="Zhang X."/>
            <person name="Wang Z.-Q."/>
            <person name="Xue C.-L."/>
            <person name="Brindley P.J."/>
            <person name="McManus D.P."/>
            <person name="Yang P.-Y."/>
            <person name="Feng Z."/>
            <person name="Chen Z."/>
            <person name="Han Z.-G."/>
        </authorList>
    </citation>
    <scope>NUCLEOTIDE SEQUENCE</scope>
</reference>